<evidence type="ECO:0000259" key="9">
    <source>
        <dbReference type="Pfam" id="PF00501"/>
    </source>
</evidence>
<dbReference type="Gene3D" id="3.30.300.30">
    <property type="match status" value="1"/>
</dbReference>
<dbReference type="Pfam" id="PF00501">
    <property type="entry name" value="AMP-binding"/>
    <property type="match status" value="1"/>
</dbReference>
<protein>
    <recommendedName>
        <fullName evidence="7">Long-chain-fatty-acid--CoA ligase</fullName>
        <ecNumber evidence="6">6.2.1.3</ecNumber>
    </recommendedName>
    <alternativeName>
        <fullName evidence="8">Long-chain acyl-CoA synthetase</fullName>
    </alternativeName>
</protein>
<keyword evidence="5" id="KW-0472">Membrane</keyword>
<dbReference type="PANTHER" id="PTHR43767">
    <property type="entry name" value="LONG-CHAIN-FATTY-ACID--COA LIGASE"/>
    <property type="match status" value="1"/>
</dbReference>
<accession>A0A3D9L0W2</accession>
<feature type="domain" description="AMP-dependent synthetase/ligase" evidence="9">
    <location>
        <begin position="31"/>
        <end position="420"/>
    </location>
</feature>
<evidence type="ECO:0000256" key="6">
    <source>
        <dbReference type="ARBA" id="ARBA00026121"/>
    </source>
</evidence>
<sequence length="559" mass="61998">MNNYPWLDQYPSSVPHTINPGCYESLVAFWEDCVQKYGDRPAFENMGASITFDEMDAYSSAFANYLTQKTNLKPGDRVALQMPNVLQYPVALFGVLKAGMVVVNTNPQYKPSEMEHQFTDSGAKAIVLLNTFAFKLEEILEKTPIETVIIAEVGDMLGTLKGAIVDFMVKRVKKMVPAYHLPTAVKFQQVIKEGEALSYSRPNLKASDIALLQYTGGTTGVAKGAALSHRNLIANIEQVAAWMKPCLKEGEEVTITALPLYHVFALTVNCFGMLRIGAKSVLITDPRKMKDFIKVLKNQPFSVITGVNTLFNGLTQRPEFKEVDFSHLKVAVAGGMALQQAVADKWKEITGNEIVEGYGLSETSPLLTCNPIDGNGKLGTIGLPVPFTEIKIVSDEGKTQTVGEFGEIWARGPQVMTGYWNNPTETNIVMEGEWFKTGDIGFFDSEGFIKIVDRKKEMINVSGMKVFPNEVEDVIAKLEGVLEVGVIGVPHKTSGEVVKAFVVKADENLTDEQILKHCRDHLVAYKMPKYIEYRVELPKSNVGKILRKDLRKEENEHVA</sequence>
<dbReference type="EMBL" id="QREG01000019">
    <property type="protein sequence ID" value="RED94898.1"/>
    <property type="molecule type" value="Genomic_DNA"/>
</dbReference>
<dbReference type="PROSITE" id="PS00455">
    <property type="entry name" value="AMP_BINDING"/>
    <property type="match status" value="1"/>
</dbReference>
<name>A0A3D9L0W2_MARFU</name>
<dbReference type="GO" id="GO:0016020">
    <property type="term" value="C:membrane"/>
    <property type="evidence" value="ECO:0007669"/>
    <property type="project" value="UniProtKB-SubCell"/>
</dbReference>
<evidence type="ECO:0000256" key="8">
    <source>
        <dbReference type="ARBA" id="ARBA00042773"/>
    </source>
</evidence>
<feature type="domain" description="AMP-binding enzyme C-terminal" evidence="10">
    <location>
        <begin position="470"/>
        <end position="544"/>
    </location>
</feature>
<evidence type="ECO:0000256" key="7">
    <source>
        <dbReference type="ARBA" id="ARBA00039545"/>
    </source>
</evidence>
<dbReference type="AlphaFoldDB" id="A0A3D9L0W2"/>
<dbReference type="GO" id="GO:0004467">
    <property type="term" value="F:long-chain fatty acid-CoA ligase activity"/>
    <property type="evidence" value="ECO:0007669"/>
    <property type="project" value="UniProtKB-EC"/>
</dbReference>
<comment type="caution">
    <text evidence="11">The sequence shown here is derived from an EMBL/GenBank/DDBJ whole genome shotgun (WGS) entry which is preliminary data.</text>
</comment>
<dbReference type="Gene3D" id="2.30.38.10">
    <property type="entry name" value="Luciferase, Domain 3"/>
    <property type="match status" value="1"/>
</dbReference>
<evidence type="ECO:0000259" key="10">
    <source>
        <dbReference type="Pfam" id="PF13193"/>
    </source>
</evidence>
<keyword evidence="4" id="KW-0436">Ligase</keyword>
<evidence type="ECO:0000313" key="11">
    <source>
        <dbReference type="EMBL" id="RED94898.1"/>
    </source>
</evidence>
<dbReference type="CDD" id="cd05936">
    <property type="entry name" value="FC-FACS_FadD_like"/>
    <property type="match status" value="1"/>
</dbReference>
<dbReference type="OrthoDB" id="9778383at2"/>
<comment type="subcellular location">
    <subcellularLocation>
        <location evidence="1">Membrane</location>
        <topology evidence="1">Peripheral membrane protein</topology>
    </subcellularLocation>
</comment>
<gene>
    <name evidence="11" type="ORF">C7460_1199</name>
</gene>
<proteinExistence type="inferred from homology"/>
<dbReference type="EC" id="6.2.1.3" evidence="6"/>
<evidence type="ECO:0000256" key="2">
    <source>
        <dbReference type="ARBA" id="ARBA00005005"/>
    </source>
</evidence>
<reference evidence="11 12" key="1">
    <citation type="submission" date="2018-07" db="EMBL/GenBank/DDBJ databases">
        <title>Genomic Encyclopedia of Type Strains, Phase IV (KMG-IV): sequencing the most valuable type-strain genomes for metagenomic binning, comparative biology and taxonomic classification.</title>
        <authorList>
            <person name="Goeker M."/>
        </authorList>
    </citation>
    <scope>NUCLEOTIDE SEQUENCE [LARGE SCALE GENOMIC DNA]</scope>
    <source>
        <strain evidence="11 12">DSM 4134</strain>
    </source>
</reference>
<dbReference type="Gene3D" id="3.40.50.980">
    <property type="match status" value="2"/>
</dbReference>
<dbReference type="Pfam" id="PF13193">
    <property type="entry name" value="AMP-binding_C"/>
    <property type="match status" value="1"/>
</dbReference>
<dbReference type="RefSeq" id="WP_115869408.1">
    <property type="nucleotide sequence ID" value="NZ_QREG01000019.1"/>
</dbReference>
<evidence type="ECO:0000256" key="1">
    <source>
        <dbReference type="ARBA" id="ARBA00004170"/>
    </source>
</evidence>
<dbReference type="InterPro" id="IPR000873">
    <property type="entry name" value="AMP-dep_synth/lig_dom"/>
</dbReference>
<keyword evidence="12" id="KW-1185">Reference proteome</keyword>
<evidence type="ECO:0000256" key="4">
    <source>
        <dbReference type="ARBA" id="ARBA00022598"/>
    </source>
</evidence>
<organism evidence="11 12">
    <name type="scientific">Marinoscillum furvescens DSM 4134</name>
    <dbReference type="NCBI Taxonomy" id="1122208"/>
    <lineage>
        <taxon>Bacteria</taxon>
        <taxon>Pseudomonadati</taxon>
        <taxon>Bacteroidota</taxon>
        <taxon>Cytophagia</taxon>
        <taxon>Cytophagales</taxon>
        <taxon>Reichenbachiellaceae</taxon>
        <taxon>Marinoscillum</taxon>
    </lineage>
</organism>
<dbReference type="SUPFAM" id="SSF56801">
    <property type="entry name" value="Acetyl-CoA synthetase-like"/>
    <property type="match status" value="1"/>
</dbReference>
<dbReference type="InterPro" id="IPR045851">
    <property type="entry name" value="AMP-bd_C_sf"/>
</dbReference>
<comment type="pathway">
    <text evidence="2">Lipid metabolism; fatty acid beta-oxidation.</text>
</comment>
<dbReference type="PANTHER" id="PTHR43767:SF8">
    <property type="entry name" value="LONG-CHAIN-FATTY-ACID--COA LIGASE"/>
    <property type="match status" value="1"/>
</dbReference>
<dbReference type="InterPro" id="IPR050237">
    <property type="entry name" value="ATP-dep_AMP-bd_enzyme"/>
</dbReference>
<dbReference type="FunFam" id="3.40.50.12780:FF:000003">
    <property type="entry name" value="Long-chain-fatty-acid--CoA ligase FadD"/>
    <property type="match status" value="1"/>
</dbReference>
<evidence type="ECO:0000256" key="3">
    <source>
        <dbReference type="ARBA" id="ARBA00006432"/>
    </source>
</evidence>
<comment type="similarity">
    <text evidence="3">Belongs to the ATP-dependent AMP-binding enzyme family.</text>
</comment>
<dbReference type="InterPro" id="IPR025110">
    <property type="entry name" value="AMP-bd_C"/>
</dbReference>
<dbReference type="Proteomes" id="UP000256779">
    <property type="component" value="Unassembled WGS sequence"/>
</dbReference>
<evidence type="ECO:0000256" key="5">
    <source>
        <dbReference type="ARBA" id="ARBA00023136"/>
    </source>
</evidence>
<dbReference type="InterPro" id="IPR020845">
    <property type="entry name" value="AMP-binding_CS"/>
</dbReference>
<evidence type="ECO:0000313" key="12">
    <source>
        <dbReference type="Proteomes" id="UP000256779"/>
    </source>
</evidence>